<protein>
    <submittedName>
        <fullName evidence="5">Integrase, catalytic region, zinc finger, CCHC-type, peptidase aspartic, catalytic</fullName>
    </submittedName>
</protein>
<evidence type="ECO:0000256" key="1">
    <source>
        <dbReference type="SAM" id="Coils"/>
    </source>
</evidence>
<feature type="coiled-coil region" evidence="1">
    <location>
        <begin position="227"/>
        <end position="311"/>
    </location>
</feature>
<gene>
    <name evidence="5" type="ORF">Tci_012373</name>
</gene>
<dbReference type="Pfam" id="PF13976">
    <property type="entry name" value="gag_pre-integrs"/>
    <property type="match status" value="1"/>
</dbReference>
<sequence>MTTLGEFMIIVGEENRPPMLEKSLYESWKSLKELYIENREKKRMILNLVQNAPFIWPTFVEEDDTTRTKRYEELSVAERLQASCDLKATNIVLQGLPPDVYANVNHHKVAKEIWDRVKLLIQGTKLSLQEKECLAVLMFNQGDDPISFFNKTMALLTVVDASRFPSTNNQLRTFSNSRNQATIQDNMVTKQQVQGRQRQSEGHMARQCTQPKRPRNIAWFKEKATLVEAHKSEKANQEKNNESLTAELERYKERDKTFEQRLNIDLSAHEKMIDSQMSDMIKEKLVLKQQIDSLEQNLSNQIKEKEYLLQRFTVFKHESKEKESKYIDKEIGLEKKIRELDNIVYKVGQSAQIVHMLTKLQVFYDDTHKQALDFGKRFVPQQELSDEQAFWLQTSDPNTNQSASSPVKTKAPKELPKDVLLSVMNSTTLSGESVNLGMQKSESCDKCFDLDAELLKSKNAYNALPKSYPQLEKHCISLELTMQLKQEIFQKDSFSDNQNVLEILKYFKSNDLKAQLQAKDTTICKLKEHIKSRRENNKEEKVKHEMDEAETINIELEHSVAKLLYENERLHKEIEHLKKIYKDQFDSIKKSCALSLKNTNLEGVDLLSRSRDINLYTISVDDMLKTSSIYLLSKASKTKSWLWHPRLSHLNFGTLNMLAKDSLARGIQKLEFKKDQLCSACVLGKNKKSSHQPKAKDTNQEKLYLLYMDLCGPMRVESINGKNEDLGKLNANADIGIFVGYAPAKKAFRIYNRRTQKIMETIHVTFDELTTMAFDQFSLGLGLQYMTPATSTPVAAAPRAVDIAGSPSSTTIDQDAHSSCTSSTNQQQQSLIISQGVEEPIPNTIFDDPCHEPLHDVSTSQKSSSNVQSSHSPLELIGRYTKDHPLANVIGNPSRPVSTRKQLKTDAMWCYFDAFLTSIKPKNFKEVMLESSWIEAIQEEIHEFKRLQV</sequence>
<feature type="compositionally biased region" description="Low complexity" evidence="2">
    <location>
        <begin position="818"/>
        <end position="828"/>
    </location>
</feature>
<dbReference type="EMBL" id="BKCJ010001297">
    <property type="protein sequence ID" value="GEU40395.1"/>
    <property type="molecule type" value="Genomic_DNA"/>
</dbReference>
<feature type="region of interest" description="Disordered" evidence="2">
    <location>
        <begin position="805"/>
        <end position="828"/>
    </location>
</feature>
<feature type="compositionally biased region" description="Low complexity" evidence="2">
    <location>
        <begin position="858"/>
        <end position="869"/>
    </location>
</feature>
<keyword evidence="1" id="KW-0175">Coiled coil</keyword>
<dbReference type="AlphaFoldDB" id="A0A6L2JX23"/>
<organism evidence="5">
    <name type="scientific">Tanacetum cinerariifolium</name>
    <name type="common">Dalmatian daisy</name>
    <name type="synonym">Chrysanthemum cinerariifolium</name>
    <dbReference type="NCBI Taxonomy" id="118510"/>
    <lineage>
        <taxon>Eukaryota</taxon>
        <taxon>Viridiplantae</taxon>
        <taxon>Streptophyta</taxon>
        <taxon>Embryophyta</taxon>
        <taxon>Tracheophyta</taxon>
        <taxon>Spermatophyta</taxon>
        <taxon>Magnoliopsida</taxon>
        <taxon>eudicotyledons</taxon>
        <taxon>Gunneridae</taxon>
        <taxon>Pentapetalae</taxon>
        <taxon>asterids</taxon>
        <taxon>campanulids</taxon>
        <taxon>Asterales</taxon>
        <taxon>Asteraceae</taxon>
        <taxon>Asteroideae</taxon>
        <taxon>Anthemideae</taxon>
        <taxon>Anthemidinae</taxon>
        <taxon>Tanacetum</taxon>
    </lineage>
</organism>
<feature type="domain" description="Retroviral polymerase SH3-like" evidence="4">
    <location>
        <begin position="724"/>
        <end position="771"/>
    </location>
</feature>
<reference evidence="5" key="1">
    <citation type="journal article" date="2019" name="Sci. Rep.">
        <title>Draft genome of Tanacetum cinerariifolium, the natural source of mosquito coil.</title>
        <authorList>
            <person name="Yamashiro T."/>
            <person name="Shiraishi A."/>
            <person name="Satake H."/>
            <person name="Nakayama K."/>
        </authorList>
    </citation>
    <scope>NUCLEOTIDE SEQUENCE</scope>
</reference>
<evidence type="ECO:0000259" key="3">
    <source>
        <dbReference type="Pfam" id="PF13976"/>
    </source>
</evidence>
<evidence type="ECO:0000313" key="5">
    <source>
        <dbReference type="EMBL" id="GEU40395.1"/>
    </source>
</evidence>
<dbReference type="Pfam" id="PF25597">
    <property type="entry name" value="SH3_retrovirus"/>
    <property type="match status" value="1"/>
</dbReference>
<dbReference type="InterPro" id="IPR057670">
    <property type="entry name" value="SH3_retrovirus"/>
</dbReference>
<name>A0A6L2JX23_TANCI</name>
<proteinExistence type="predicted"/>
<dbReference type="InterPro" id="IPR025724">
    <property type="entry name" value="GAG-pre-integrase_dom"/>
</dbReference>
<comment type="caution">
    <text evidence="5">The sequence shown here is derived from an EMBL/GenBank/DDBJ whole genome shotgun (WGS) entry which is preliminary data.</text>
</comment>
<feature type="domain" description="GAG-pre-integrase" evidence="3">
    <location>
        <begin position="614"/>
        <end position="685"/>
    </location>
</feature>
<evidence type="ECO:0000259" key="4">
    <source>
        <dbReference type="Pfam" id="PF25597"/>
    </source>
</evidence>
<evidence type="ECO:0000256" key="2">
    <source>
        <dbReference type="SAM" id="MobiDB-lite"/>
    </source>
</evidence>
<accession>A0A6L2JX23</accession>
<feature type="region of interest" description="Disordered" evidence="2">
    <location>
        <begin position="848"/>
        <end position="869"/>
    </location>
</feature>